<dbReference type="AlphaFoldDB" id="A0A7C0ZA62"/>
<dbReference type="Gene3D" id="3.40.50.10610">
    <property type="entry name" value="ABC-type transport auxiliary lipoprotein component"/>
    <property type="match status" value="1"/>
</dbReference>
<organism evidence="2">
    <name type="scientific">candidate division WOR-3 bacterium</name>
    <dbReference type="NCBI Taxonomy" id="2052148"/>
    <lineage>
        <taxon>Bacteria</taxon>
        <taxon>Bacteria division WOR-3</taxon>
    </lineage>
</organism>
<keyword evidence="1" id="KW-0732">Signal</keyword>
<evidence type="ECO:0000313" key="2">
    <source>
        <dbReference type="EMBL" id="HDI83320.1"/>
    </source>
</evidence>
<gene>
    <name evidence="2" type="ORF">ENF18_05965</name>
</gene>
<name>A0A7C0ZA62_UNCW3</name>
<dbReference type="GO" id="GO:0030288">
    <property type="term" value="C:outer membrane-bounded periplasmic space"/>
    <property type="evidence" value="ECO:0007669"/>
    <property type="project" value="InterPro"/>
</dbReference>
<sequence>MKKLFLLSLTLLLLPILLQGAKAGVVEFVERNPVGTPNAGKVVAELLIDNLQKLGKYTLVERVLLFKVLEEQALGMSGVLSTEEAVKVGKIYGLDYVITGSIMKLGKEITVTARVINASTGEIVKTGEAKVNAIEKLPRAAELLAYRLSGYTEREYKALKEAGEKTQKRGGIGFYGGYVMEENQGGMGMGLLIVYYTGRLSIDFSGQTPPSIGQHIIMGIAFNINPTFSIGLSGAYGWASVDPVGDAQFASVMPTLYYRPTSKLRMKLSLGSIVYGNADENGTSIEMAPFSSLSADFWVVYLISNSVGLLLKITALGGHTVEHGGGHEWATQFSYRAGIIFYPDFLK</sequence>
<dbReference type="InterPro" id="IPR005534">
    <property type="entry name" value="Curli_assmbl/transp-comp_CsgG"/>
</dbReference>
<reference evidence="2" key="1">
    <citation type="journal article" date="2020" name="mSystems">
        <title>Genome- and Community-Level Interaction Insights into Carbon Utilization and Element Cycling Functions of Hydrothermarchaeota in Hydrothermal Sediment.</title>
        <authorList>
            <person name="Zhou Z."/>
            <person name="Liu Y."/>
            <person name="Xu W."/>
            <person name="Pan J."/>
            <person name="Luo Z.H."/>
            <person name="Li M."/>
        </authorList>
    </citation>
    <scope>NUCLEOTIDE SEQUENCE [LARGE SCALE GENOMIC DNA]</scope>
    <source>
        <strain evidence="2">HyVt-102</strain>
    </source>
</reference>
<feature type="chain" id="PRO_5027921059" description="FlgO domain-containing protein" evidence="1">
    <location>
        <begin position="24"/>
        <end position="347"/>
    </location>
</feature>
<accession>A0A7C0ZA62</accession>
<proteinExistence type="predicted"/>
<comment type="caution">
    <text evidence="2">The sequence shown here is derived from an EMBL/GenBank/DDBJ whole genome shotgun (WGS) entry which is preliminary data.</text>
</comment>
<evidence type="ECO:0008006" key="3">
    <source>
        <dbReference type="Google" id="ProtNLM"/>
    </source>
</evidence>
<dbReference type="Proteomes" id="UP000885847">
    <property type="component" value="Unassembled WGS sequence"/>
</dbReference>
<feature type="signal peptide" evidence="1">
    <location>
        <begin position="1"/>
        <end position="23"/>
    </location>
</feature>
<protein>
    <recommendedName>
        <fullName evidence="3">FlgO domain-containing protein</fullName>
    </recommendedName>
</protein>
<evidence type="ECO:0000256" key="1">
    <source>
        <dbReference type="SAM" id="SignalP"/>
    </source>
</evidence>
<dbReference type="Pfam" id="PF03783">
    <property type="entry name" value="CsgG"/>
    <property type="match status" value="1"/>
</dbReference>
<dbReference type="EMBL" id="DQWE01000282">
    <property type="protein sequence ID" value="HDI83320.1"/>
    <property type="molecule type" value="Genomic_DNA"/>
</dbReference>